<dbReference type="OrthoDB" id="9798230at2"/>
<proteinExistence type="predicted"/>
<comment type="caution">
    <text evidence="5">The sequence shown here is derived from an EMBL/GenBank/DDBJ whole genome shotgun (WGS) entry which is preliminary data.</text>
</comment>
<dbReference type="STRING" id="53376.BST25_03365"/>
<dbReference type="PANTHER" id="PTHR23026">
    <property type="entry name" value="NADPH NITROREDUCTASE"/>
    <property type="match status" value="1"/>
</dbReference>
<dbReference type="Pfam" id="PF00881">
    <property type="entry name" value="Nitroreductase"/>
    <property type="match status" value="1"/>
</dbReference>
<feature type="domain" description="Nitroreductase" evidence="4">
    <location>
        <begin position="8"/>
        <end position="196"/>
    </location>
</feature>
<accession>A0A1X0DUN0</accession>
<dbReference type="SUPFAM" id="SSF55469">
    <property type="entry name" value="FMN-dependent nitroreductase-like"/>
    <property type="match status" value="1"/>
</dbReference>
<evidence type="ECO:0000256" key="1">
    <source>
        <dbReference type="ARBA" id="ARBA00022630"/>
    </source>
</evidence>
<dbReference type="InterPro" id="IPR029479">
    <property type="entry name" value="Nitroreductase"/>
</dbReference>
<gene>
    <name evidence="5" type="ORF">BST25_03365</name>
</gene>
<dbReference type="PANTHER" id="PTHR23026:SF90">
    <property type="entry name" value="IODOTYROSINE DEIODINASE 1"/>
    <property type="match status" value="1"/>
</dbReference>
<keyword evidence="3" id="KW-0560">Oxidoreductase</keyword>
<dbReference type="InterPro" id="IPR050627">
    <property type="entry name" value="Nitroreductase/BluB"/>
</dbReference>
<reference evidence="5 6" key="1">
    <citation type="submission" date="2017-02" db="EMBL/GenBank/DDBJ databases">
        <title>The new phylogeny of genus Mycobacterium.</title>
        <authorList>
            <person name="Tortoli E."/>
            <person name="Trovato A."/>
            <person name="Cirillo D.M."/>
        </authorList>
    </citation>
    <scope>NUCLEOTIDE SEQUENCE [LARGE SCALE GENOMIC DNA]</scope>
    <source>
        <strain evidence="5 6">DSM 44471</strain>
    </source>
</reference>
<dbReference type="EMBL" id="MVHR01000003">
    <property type="protein sequence ID" value="ORA76104.1"/>
    <property type="molecule type" value="Genomic_DNA"/>
</dbReference>
<evidence type="ECO:0000256" key="3">
    <source>
        <dbReference type="ARBA" id="ARBA00023002"/>
    </source>
</evidence>
<organism evidence="5 6">
    <name type="scientific">Mycobacterium heidelbergense</name>
    <dbReference type="NCBI Taxonomy" id="53376"/>
    <lineage>
        <taxon>Bacteria</taxon>
        <taxon>Bacillati</taxon>
        <taxon>Actinomycetota</taxon>
        <taxon>Actinomycetes</taxon>
        <taxon>Mycobacteriales</taxon>
        <taxon>Mycobacteriaceae</taxon>
        <taxon>Mycobacterium</taxon>
        <taxon>Mycobacterium simiae complex</taxon>
    </lineage>
</organism>
<dbReference type="Gene3D" id="3.40.109.10">
    <property type="entry name" value="NADH Oxidase"/>
    <property type="match status" value="1"/>
</dbReference>
<dbReference type="AlphaFoldDB" id="A0A1X0DUN0"/>
<sequence length="220" mass="24482">MDVYEAVQSRQAVRGFTRRPVDRAVLSRVLEAASHAPSGGNLQPWHIYVLSGERLSELKGRVARRVAAGDTGDQLEVAFYPAPLGSPYQERLADFGRRRYGALGIARDDHVARARARTENWNCFGASTALFCYLDRDMPPPQWADAGMYLQTVMLLLRSEGLHSCPQIAWAEYHRTVADVIAPPAREILYCGMSIGFADPAVLRPHMPRAPLSETVTFLE</sequence>
<dbReference type="InterPro" id="IPR000415">
    <property type="entry name" value="Nitroreductase-like"/>
</dbReference>
<name>A0A1X0DUN0_MYCHE</name>
<dbReference type="CDD" id="cd02136">
    <property type="entry name" value="PnbA_NfnB-like"/>
    <property type="match status" value="1"/>
</dbReference>
<dbReference type="GO" id="GO:0016491">
    <property type="term" value="F:oxidoreductase activity"/>
    <property type="evidence" value="ECO:0007669"/>
    <property type="project" value="UniProtKB-KW"/>
</dbReference>
<protein>
    <submittedName>
        <fullName evidence="5">NADH dehydrogenase</fullName>
    </submittedName>
</protein>
<evidence type="ECO:0000256" key="2">
    <source>
        <dbReference type="ARBA" id="ARBA00022643"/>
    </source>
</evidence>
<keyword evidence="6" id="KW-1185">Reference proteome</keyword>
<evidence type="ECO:0000313" key="5">
    <source>
        <dbReference type="EMBL" id="ORA76104.1"/>
    </source>
</evidence>
<dbReference type="Proteomes" id="UP000192566">
    <property type="component" value="Unassembled WGS sequence"/>
</dbReference>
<keyword evidence="1" id="KW-0285">Flavoprotein</keyword>
<dbReference type="RefSeq" id="WP_083072590.1">
    <property type="nucleotide sequence ID" value="NZ_AP022615.1"/>
</dbReference>
<evidence type="ECO:0000313" key="6">
    <source>
        <dbReference type="Proteomes" id="UP000192566"/>
    </source>
</evidence>
<keyword evidence="2" id="KW-0288">FMN</keyword>
<evidence type="ECO:0000259" key="4">
    <source>
        <dbReference type="Pfam" id="PF00881"/>
    </source>
</evidence>